<dbReference type="EMBL" id="FJUY01000007">
    <property type="protein sequence ID" value="CZT19275.1"/>
    <property type="molecule type" value="Genomic_DNA"/>
</dbReference>
<sequence length="541" mass="60525">MEPHDVFMKNRAKFDQDLADLISAAAAASSTANTPNTVLTTPSPPRDPRLRKPALPQEKTTKRIKLEDSVRKDALAHDNVHPSRRVLLKMPRTATAAPDSGFDHSSRESPLRVDIAPLQRTGSNTVPLGATLKRSFSKSTGSTARHIGSYEPNSTRSDHVNLDAGDKSRLSTRHDVVWRQWDSAKDVGLSYEQLLQNRRTEHLSSKVDRYVPISTSASSHRIASFPYSKLPEQIRSKILALLLLSHEPIVIDFTWLRSFITGHCRVPVIEKVFKVSASSVYTVPIEWDQLAKDVSTMEVDCIPFKPALEDRGNKTRKRKAPCRGLTTGLLTVSRDVHIQASTVFYGKNRFRFPTPSSAWLQLESFLATIGPTNAGNIRNITIHCPLWHRGIKEDFLEGAILDLTSPASRLGVVKSTSRDRLLTAIAGSVEALLKSGKLENLALDLEHGLNAERWAGNYSNTRRLIAMADADEHVSRKQEGVRLLKILSESLHPSPVVTIYHQTPAIGKHDLSEFRSRLARVIREAAKYGWKVDQRLQIRRW</sequence>
<feature type="region of interest" description="Disordered" evidence="1">
    <location>
        <begin position="136"/>
        <end position="165"/>
    </location>
</feature>
<evidence type="ECO:0000313" key="3">
    <source>
        <dbReference type="Proteomes" id="UP000225277"/>
    </source>
</evidence>
<dbReference type="AlphaFoldDB" id="A0A2D3UY43"/>
<keyword evidence="3" id="KW-1185">Reference proteome</keyword>
<accession>A0A2D3UY43</accession>
<reference evidence="2 3" key="1">
    <citation type="submission" date="2016-03" db="EMBL/GenBank/DDBJ databases">
        <authorList>
            <person name="Ploux O."/>
        </authorList>
    </citation>
    <scope>NUCLEOTIDE SEQUENCE [LARGE SCALE GENOMIC DNA]</scope>
    <source>
        <strain evidence="2 3">URUG2</strain>
    </source>
</reference>
<dbReference type="STRING" id="112498.A0A2D3UY43"/>
<dbReference type="RefSeq" id="XP_023626165.1">
    <property type="nucleotide sequence ID" value="XM_023770397.1"/>
</dbReference>
<evidence type="ECO:0000256" key="1">
    <source>
        <dbReference type="SAM" id="MobiDB-lite"/>
    </source>
</evidence>
<evidence type="ECO:0000313" key="2">
    <source>
        <dbReference type="EMBL" id="CZT19275.1"/>
    </source>
</evidence>
<gene>
    <name evidence="2" type="ORF">RCC_05121</name>
</gene>
<dbReference type="Proteomes" id="UP000225277">
    <property type="component" value="Unassembled WGS sequence"/>
</dbReference>
<feature type="compositionally biased region" description="Basic and acidic residues" evidence="1">
    <location>
        <begin position="156"/>
        <end position="165"/>
    </location>
</feature>
<proteinExistence type="predicted"/>
<name>A0A2D3UY43_9PEZI</name>
<feature type="region of interest" description="Disordered" evidence="1">
    <location>
        <begin position="27"/>
        <end position="60"/>
    </location>
</feature>
<dbReference type="GeneID" id="35600289"/>
<dbReference type="OrthoDB" id="3648099at2759"/>
<protein>
    <submittedName>
        <fullName evidence="2">Uncharacterized protein</fullName>
    </submittedName>
</protein>
<organism evidence="2 3">
    <name type="scientific">Ramularia collo-cygni</name>
    <dbReference type="NCBI Taxonomy" id="112498"/>
    <lineage>
        <taxon>Eukaryota</taxon>
        <taxon>Fungi</taxon>
        <taxon>Dikarya</taxon>
        <taxon>Ascomycota</taxon>
        <taxon>Pezizomycotina</taxon>
        <taxon>Dothideomycetes</taxon>
        <taxon>Dothideomycetidae</taxon>
        <taxon>Mycosphaerellales</taxon>
        <taxon>Mycosphaerellaceae</taxon>
        <taxon>Ramularia</taxon>
    </lineage>
</organism>